<evidence type="ECO:0000313" key="1">
    <source>
        <dbReference type="EMBL" id="TGY92644.1"/>
    </source>
</evidence>
<sequence length="300" mass="33857">MDINYELYKVFYQVASSLSFSEASRKLFISQSAVSQSVKTLERKLEQPLFNRSTKKVQLTLAGELLLKHIEPAVNLIERGEHQLMDSGTLGLGRLHIGANDTICRYFLVPFLKQFHEKFPQVPIKVTNATSIKCVDLLTQGKVDLIVTNFPNSRLDSSYIKKTVASFTDVFIANPICFPLEQQVISFAKLNQYPILMLDKKSATREFLHQLFLQRQLELIPEAELSSNDLLIDLAKIGIGIAFVPDYCLSEDMTDLYILQTEEPMPARRIVAAVNPGLPLSPSASEFLNILPPYHKEDLP</sequence>
<organism evidence="1 2">
    <name type="scientific">Petralouisia muris</name>
    <dbReference type="NCBI Taxonomy" id="3032872"/>
    <lineage>
        <taxon>Bacteria</taxon>
        <taxon>Bacillati</taxon>
        <taxon>Bacillota</taxon>
        <taxon>Clostridia</taxon>
        <taxon>Lachnospirales</taxon>
        <taxon>Lachnospiraceae</taxon>
        <taxon>Petralouisia</taxon>
    </lineage>
</organism>
<keyword evidence="2" id="KW-1185">Reference proteome</keyword>
<reference evidence="1" key="1">
    <citation type="submission" date="2019-04" db="EMBL/GenBank/DDBJ databases">
        <title>Microbes associate with the intestines of laboratory mice.</title>
        <authorList>
            <person name="Navarre W."/>
            <person name="Wong E."/>
            <person name="Huang K."/>
            <person name="Tropini C."/>
            <person name="Ng K."/>
            <person name="Yu B."/>
        </authorList>
    </citation>
    <scope>NUCLEOTIDE SEQUENCE</scope>
    <source>
        <strain evidence="1">NM01_1-7b</strain>
    </source>
</reference>
<evidence type="ECO:0000313" key="2">
    <source>
        <dbReference type="Proteomes" id="UP000304953"/>
    </source>
</evidence>
<proteinExistence type="predicted"/>
<gene>
    <name evidence="1" type="ORF">E5329_19115</name>
</gene>
<dbReference type="Proteomes" id="UP000304953">
    <property type="component" value="Unassembled WGS sequence"/>
</dbReference>
<dbReference type="EMBL" id="SRYA01000046">
    <property type="protein sequence ID" value="TGY92644.1"/>
    <property type="molecule type" value="Genomic_DNA"/>
</dbReference>
<accession>A0AC61RS65</accession>
<protein>
    <submittedName>
        <fullName evidence="1">LysR family transcriptional regulator</fullName>
    </submittedName>
</protein>
<name>A0AC61RS65_9FIRM</name>
<comment type="caution">
    <text evidence="1">The sequence shown here is derived from an EMBL/GenBank/DDBJ whole genome shotgun (WGS) entry which is preliminary data.</text>
</comment>